<name>A0A917E8P0_9FLAO</name>
<dbReference type="PANTHER" id="PTHR42850:SF4">
    <property type="entry name" value="ZINC-DEPENDENT ENDOPOLYPHOSPHATASE"/>
    <property type="match status" value="1"/>
</dbReference>
<feature type="domain" description="Calcineurin-like phosphoesterase" evidence="1">
    <location>
        <begin position="6"/>
        <end position="152"/>
    </location>
</feature>
<dbReference type="RefSeq" id="WP_188406152.1">
    <property type="nucleotide sequence ID" value="NZ_BMGL01000007.1"/>
</dbReference>
<dbReference type="InterPro" id="IPR029052">
    <property type="entry name" value="Metallo-depent_PP-like"/>
</dbReference>
<dbReference type="InterPro" id="IPR006186">
    <property type="entry name" value="Ser/Thr-sp_prot-phosphatase"/>
</dbReference>
<dbReference type="PANTHER" id="PTHR42850">
    <property type="entry name" value="METALLOPHOSPHOESTERASE"/>
    <property type="match status" value="1"/>
</dbReference>
<evidence type="ECO:0000313" key="3">
    <source>
        <dbReference type="Proteomes" id="UP000599688"/>
    </source>
</evidence>
<evidence type="ECO:0000313" key="2">
    <source>
        <dbReference type="EMBL" id="GGE14147.1"/>
    </source>
</evidence>
<dbReference type="AlphaFoldDB" id="A0A917E8P0"/>
<dbReference type="InterPro" id="IPR004843">
    <property type="entry name" value="Calcineurin-like_PHP"/>
</dbReference>
<dbReference type="CDD" id="cd00144">
    <property type="entry name" value="MPP_PPP_family"/>
    <property type="match status" value="1"/>
</dbReference>
<dbReference type="Gene3D" id="3.60.21.10">
    <property type="match status" value="1"/>
</dbReference>
<sequence length="245" mass="28365">MANSNRTLVIGDIHGGLKALQQILKRAAATTNDQLIFLGDYVDGWSDSAEVINFLIQLKADYNCRFIRGNHDALVNNWLKTGEANEKWMQHGGQSTKDAYQEIDQGTIKLHIQFMDDLENYYVNEQNKLFLHAGFSNLHGPDYEWYKHVVYWDRTLWEMVICMDPKIDENHDLYPARLKLFKEIYIGHTPTTRIGFNEPVNFQNVWNIDTGAAFKGALSIMDIDTKQVWQSDPVYQLYPNESGRN</sequence>
<comment type="caution">
    <text evidence="2">The sequence shown here is derived from an EMBL/GenBank/DDBJ whole genome shotgun (WGS) entry which is preliminary data.</text>
</comment>
<dbReference type="InterPro" id="IPR050126">
    <property type="entry name" value="Ap4A_hydrolase"/>
</dbReference>
<accession>A0A917E8P0</accession>
<dbReference type="SUPFAM" id="SSF56300">
    <property type="entry name" value="Metallo-dependent phosphatases"/>
    <property type="match status" value="1"/>
</dbReference>
<proteinExistence type="predicted"/>
<dbReference type="Pfam" id="PF00149">
    <property type="entry name" value="Metallophos"/>
    <property type="match status" value="1"/>
</dbReference>
<dbReference type="GO" id="GO:0005737">
    <property type="term" value="C:cytoplasm"/>
    <property type="evidence" value="ECO:0007669"/>
    <property type="project" value="TreeGrafter"/>
</dbReference>
<dbReference type="GO" id="GO:0008803">
    <property type="term" value="F:bis(5'-nucleosyl)-tetraphosphatase (symmetrical) activity"/>
    <property type="evidence" value="ECO:0007669"/>
    <property type="project" value="TreeGrafter"/>
</dbReference>
<dbReference type="GO" id="GO:0110154">
    <property type="term" value="P:RNA decapping"/>
    <property type="evidence" value="ECO:0007669"/>
    <property type="project" value="TreeGrafter"/>
</dbReference>
<organism evidence="2 3">
    <name type="scientific">Psychroflexus salis</name>
    <dbReference type="NCBI Taxonomy" id="1526574"/>
    <lineage>
        <taxon>Bacteria</taxon>
        <taxon>Pseudomonadati</taxon>
        <taxon>Bacteroidota</taxon>
        <taxon>Flavobacteriia</taxon>
        <taxon>Flavobacteriales</taxon>
        <taxon>Flavobacteriaceae</taxon>
        <taxon>Psychroflexus</taxon>
    </lineage>
</organism>
<dbReference type="PRINTS" id="PR00114">
    <property type="entry name" value="STPHPHTASE"/>
</dbReference>
<keyword evidence="3" id="KW-1185">Reference proteome</keyword>
<evidence type="ECO:0000259" key="1">
    <source>
        <dbReference type="Pfam" id="PF00149"/>
    </source>
</evidence>
<gene>
    <name evidence="2" type="primary">pphA</name>
    <name evidence="2" type="ORF">GCM10010831_14410</name>
</gene>
<protein>
    <submittedName>
        <fullName evidence="2">Metallophosphatase</fullName>
    </submittedName>
</protein>
<dbReference type="GO" id="GO:0016791">
    <property type="term" value="F:phosphatase activity"/>
    <property type="evidence" value="ECO:0007669"/>
    <property type="project" value="TreeGrafter"/>
</dbReference>
<dbReference type="EMBL" id="BMGL01000007">
    <property type="protein sequence ID" value="GGE14147.1"/>
    <property type="molecule type" value="Genomic_DNA"/>
</dbReference>
<reference evidence="2 3" key="1">
    <citation type="journal article" date="2014" name="Int. J. Syst. Evol. Microbiol.">
        <title>Complete genome sequence of Corynebacterium casei LMG S-19264T (=DSM 44701T), isolated from a smear-ripened cheese.</title>
        <authorList>
            <consortium name="US DOE Joint Genome Institute (JGI-PGF)"/>
            <person name="Walter F."/>
            <person name="Albersmeier A."/>
            <person name="Kalinowski J."/>
            <person name="Ruckert C."/>
        </authorList>
    </citation>
    <scope>NUCLEOTIDE SEQUENCE [LARGE SCALE GENOMIC DNA]</scope>
    <source>
        <strain evidence="2 3">CGMCC 1.12925</strain>
    </source>
</reference>
<dbReference type="Proteomes" id="UP000599688">
    <property type="component" value="Unassembled WGS sequence"/>
</dbReference>